<feature type="modified residue" description="4-aspartylphosphate" evidence="1">
    <location>
        <position position="57"/>
    </location>
</feature>
<protein>
    <recommendedName>
        <fullName evidence="6">Transcriptional regulator</fullName>
    </recommendedName>
</protein>
<evidence type="ECO:0000313" key="5">
    <source>
        <dbReference type="Proteomes" id="UP000050454"/>
    </source>
</evidence>
<dbReference type="Gene3D" id="3.40.50.2300">
    <property type="match status" value="1"/>
</dbReference>
<dbReference type="Proteomes" id="UP000050454">
    <property type="component" value="Unassembled WGS sequence"/>
</dbReference>
<keyword evidence="1" id="KW-0597">Phosphoprotein</keyword>
<dbReference type="RefSeq" id="WP_055148780.1">
    <property type="nucleotide sequence ID" value="NZ_JXSZ01000009.1"/>
</dbReference>
<sequence length="249" mass="29099">MTSIKTVLIDDERHCNETLEYFIQKYLPTLKIEAIFSDPVEALDFLKENKIDLVFLDIQMPRLNGFNLLSELQPFDFEVIFVTAFDEFAIKAIKYAALDFIQKPVQKEELIEAVKLVEKKNKIKEQHQLFDHLLNLMKNESKNFSKISLPTAKGYIFFDIDQIMWCEAQGNYSQIKIKTGEEYLASKNLKSLHETLDDPRFIRSHNSFIVNKYYVKSFVKADGGYLEMEDGKAVSVSRTRKEQVLRDLF</sequence>
<proteinExistence type="predicted"/>
<dbReference type="Gene3D" id="2.40.50.1020">
    <property type="entry name" value="LytTr DNA-binding domain"/>
    <property type="match status" value="1"/>
</dbReference>
<organism evidence="4 5">
    <name type="scientific">Jiulongibacter sediminis</name>
    <dbReference type="NCBI Taxonomy" id="1605367"/>
    <lineage>
        <taxon>Bacteria</taxon>
        <taxon>Pseudomonadati</taxon>
        <taxon>Bacteroidota</taxon>
        <taxon>Cytophagia</taxon>
        <taxon>Cytophagales</taxon>
        <taxon>Leadbetterellaceae</taxon>
        <taxon>Jiulongibacter</taxon>
    </lineage>
</organism>
<feature type="domain" description="Response regulatory" evidence="2">
    <location>
        <begin position="5"/>
        <end position="118"/>
    </location>
</feature>
<dbReference type="InterPro" id="IPR011006">
    <property type="entry name" value="CheY-like_superfamily"/>
</dbReference>
<dbReference type="STRING" id="1605367.AFM12_12740"/>
<name>A0A0P7BC00_9BACT</name>
<feature type="domain" description="HTH LytTR-type" evidence="3">
    <location>
        <begin position="147"/>
        <end position="249"/>
    </location>
</feature>
<keyword evidence="5" id="KW-1185">Reference proteome</keyword>
<dbReference type="InterPro" id="IPR007492">
    <property type="entry name" value="LytTR_DNA-bd_dom"/>
</dbReference>
<dbReference type="Pfam" id="PF00072">
    <property type="entry name" value="Response_reg"/>
    <property type="match status" value="1"/>
</dbReference>
<accession>A0A0P7BC00</accession>
<dbReference type="SUPFAM" id="SSF52172">
    <property type="entry name" value="CheY-like"/>
    <property type="match status" value="1"/>
</dbReference>
<evidence type="ECO:0000259" key="2">
    <source>
        <dbReference type="PROSITE" id="PS50110"/>
    </source>
</evidence>
<dbReference type="GO" id="GO:0000156">
    <property type="term" value="F:phosphorelay response regulator activity"/>
    <property type="evidence" value="ECO:0007669"/>
    <property type="project" value="InterPro"/>
</dbReference>
<dbReference type="PANTHER" id="PTHR37299:SF1">
    <property type="entry name" value="STAGE 0 SPORULATION PROTEIN A HOMOLOG"/>
    <property type="match status" value="1"/>
</dbReference>
<dbReference type="EMBL" id="LGTQ01000009">
    <property type="protein sequence ID" value="KPM48055.1"/>
    <property type="molecule type" value="Genomic_DNA"/>
</dbReference>
<dbReference type="PROSITE" id="PS50110">
    <property type="entry name" value="RESPONSE_REGULATORY"/>
    <property type="match status" value="1"/>
</dbReference>
<comment type="caution">
    <text evidence="4">The sequence shown here is derived from an EMBL/GenBank/DDBJ whole genome shotgun (WGS) entry which is preliminary data.</text>
</comment>
<dbReference type="GO" id="GO:0003677">
    <property type="term" value="F:DNA binding"/>
    <property type="evidence" value="ECO:0007669"/>
    <property type="project" value="InterPro"/>
</dbReference>
<dbReference type="InterPro" id="IPR046947">
    <property type="entry name" value="LytR-like"/>
</dbReference>
<reference evidence="4 5" key="1">
    <citation type="submission" date="2015-07" db="EMBL/GenBank/DDBJ databases">
        <title>The draft genome sequence of Leadbetterella sp. JN14-9.</title>
        <authorList>
            <person name="Liu Y."/>
            <person name="Du J."/>
            <person name="Shao Z."/>
        </authorList>
    </citation>
    <scope>NUCLEOTIDE SEQUENCE [LARGE SCALE GENOMIC DNA]</scope>
    <source>
        <strain evidence="4 5">JN14-9</strain>
    </source>
</reference>
<dbReference type="OrthoDB" id="1646880at2"/>
<dbReference type="Pfam" id="PF04397">
    <property type="entry name" value="LytTR"/>
    <property type="match status" value="1"/>
</dbReference>
<evidence type="ECO:0008006" key="6">
    <source>
        <dbReference type="Google" id="ProtNLM"/>
    </source>
</evidence>
<dbReference type="SMART" id="SM00850">
    <property type="entry name" value="LytTR"/>
    <property type="match status" value="1"/>
</dbReference>
<dbReference type="SMART" id="SM00448">
    <property type="entry name" value="REC"/>
    <property type="match status" value="1"/>
</dbReference>
<dbReference type="PATRIC" id="fig|1605367.3.peg.3957"/>
<dbReference type="AlphaFoldDB" id="A0A0P7BC00"/>
<gene>
    <name evidence="4" type="ORF">AFM12_12740</name>
</gene>
<dbReference type="PROSITE" id="PS50930">
    <property type="entry name" value="HTH_LYTTR"/>
    <property type="match status" value="1"/>
</dbReference>
<evidence type="ECO:0000259" key="3">
    <source>
        <dbReference type="PROSITE" id="PS50930"/>
    </source>
</evidence>
<dbReference type="InterPro" id="IPR001789">
    <property type="entry name" value="Sig_transdc_resp-reg_receiver"/>
</dbReference>
<evidence type="ECO:0000256" key="1">
    <source>
        <dbReference type="PROSITE-ProRule" id="PRU00169"/>
    </source>
</evidence>
<dbReference type="PANTHER" id="PTHR37299">
    <property type="entry name" value="TRANSCRIPTIONAL REGULATOR-RELATED"/>
    <property type="match status" value="1"/>
</dbReference>
<evidence type="ECO:0000313" key="4">
    <source>
        <dbReference type="EMBL" id="KPM48055.1"/>
    </source>
</evidence>